<sequence length="98" mass="10833">MGFPLGRTDTGCCCSVNPEEALCCRLPRPEEPPQLWRNLRPGKRHCGSDTKAEVSRSLSSRSKQRELSRERGTKGGYRVQRSPVCGDPTPEPTPAHSV</sequence>
<accession>A0AAV2J3J8</accession>
<evidence type="ECO:0000313" key="3">
    <source>
        <dbReference type="Proteomes" id="UP001497482"/>
    </source>
</evidence>
<dbReference type="AlphaFoldDB" id="A0AAV2J3J8"/>
<organism evidence="2 3">
    <name type="scientific">Knipowitschia caucasica</name>
    <name type="common">Caucasian dwarf goby</name>
    <name type="synonym">Pomatoschistus caucasicus</name>
    <dbReference type="NCBI Taxonomy" id="637954"/>
    <lineage>
        <taxon>Eukaryota</taxon>
        <taxon>Metazoa</taxon>
        <taxon>Chordata</taxon>
        <taxon>Craniata</taxon>
        <taxon>Vertebrata</taxon>
        <taxon>Euteleostomi</taxon>
        <taxon>Actinopterygii</taxon>
        <taxon>Neopterygii</taxon>
        <taxon>Teleostei</taxon>
        <taxon>Neoteleostei</taxon>
        <taxon>Acanthomorphata</taxon>
        <taxon>Gobiaria</taxon>
        <taxon>Gobiiformes</taxon>
        <taxon>Gobioidei</taxon>
        <taxon>Gobiidae</taxon>
        <taxon>Gobiinae</taxon>
        <taxon>Knipowitschia</taxon>
    </lineage>
</organism>
<name>A0AAV2J3J8_KNICA</name>
<evidence type="ECO:0000256" key="1">
    <source>
        <dbReference type="SAM" id="MobiDB-lite"/>
    </source>
</evidence>
<keyword evidence="3" id="KW-1185">Reference proteome</keyword>
<feature type="compositionally biased region" description="Basic and acidic residues" evidence="1">
    <location>
        <begin position="63"/>
        <end position="73"/>
    </location>
</feature>
<dbReference type="Proteomes" id="UP001497482">
    <property type="component" value="Chromosome 10"/>
</dbReference>
<feature type="compositionally biased region" description="Pro residues" evidence="1">
    <location>
        <begin position="89"/>
        <end position="98"/>
    </location>
</feature>
<gene>
    <name evidence="2" type="ORF">KC01_LOCUS3385</name>
</gene>
<proteinExistence type="predicted"/>
<dbReference type="EMBL" id="OZ035832">
    <property type="protein sequence ID" value="CAL1571240.1"/>
    <property type="molecule type" value="Genomic_DNA"/>
</dbReference>
<reference evidence="2 3" key="1">
    <citation type="submission" date="2024-04" db="EMBL/GenBank/DDBJ databases">
        <authorList>
            <person name="Waldvogel A.-M."/>
            <person name="Schoenle A."/>
        </authorList>
    </citation>
    <scope>NUCLEOTIDE SEQUENCE [LARGE SCALE GENOMIC DNA]</scope>
</reference>
<feature type="region of interest" description="Disordered" evidence="1">
    <location>
        <begin position="29"/>
        <end position="98"/>
    </location>
</feature>
<protein>
    <submittedName>
        <fullName evidence="2">Uncharacterized protein</fullName>
    </submittedName>
</protein>
<evidence type="ECO:0000313" key="2">
    <source>
        <dbReference type="EMBL" id="CAL1571240.1"/>
    </source>
</evidence>